<reference evidence="2 3" key="1">
    <citation type="submission" date="2015-08" db="EMBL/GenBank/DDBJ databases">
        <title>Emmonsia species relationships and genome sequence.</title>
        <authorList>
            <person name="Cuomo C.A."/>
            <person name="Schwartz I.S."/>
            <person name="Kenyon C."/>
            <person name="De Hoog G.S."/>
            <person name="Govender N.P."/>
            <person name="Botha A."/>
            <person name="Moreno L."/>
            <person name="De Vries M."/>
            <person name="Munoz J.F."/>
            <person name="Stielow J.B."/>
        </authorList>
    </citation>
    <scope>NUCLEOTIDE SEQUENCE [LARGE SCALE GENOMIC DNA]</scope>
    <source>
        <strain evidence="2 3">EI222</strain>
    </source>
</reference>
<feature type="region of interest" description="Disordered" evidence="1">
    <location>
        <begin position="1"/>
        <end position="23"/>
    </location>
</feature>
<dbReference type="AlphaFoldDB" id="A0A1J9Q814"/>
<protein>
    <submittedName>
        <fullName evidence="2">Uncharacterized protein</fullName>
    </submittedName>
</protein>
<dbReference type="Proteomes" id="UP000242791">
    <property type="component" value="Unassembled WGS sequence"/>
</dbReference>
<accession>A0A1J9Q814</accession>
<gene>
    <name evidence="2" type="ORF">ACJ73_04435</name>
</gene>
<sequence length="97" mass="10905">MREDEEEGRGANRQKKQTKFEGWQKLQKRRTLVVRKGKKGSLFESVSLFGRRTGIFTAPANHRPGKGASCAYYYATLQGETARSEVATGNEAIEQKP</sequence>
<evidence type="ECO:0000313" key="2">
    <source>
        <dbReference type="EMBL" id="OJD24210.1"/>
    </source>
</evidence>
<dbReference type="VEuPathDB" id="FungiDB:ACJ73_04435"/>
<organism evidence="2 3">
    <name type="scientific">Blastomyces percursus</name>
    <dbReference type="NCBI Taxonomy" id="1658174"/>
    <lineage>
        <taxon>Eukaryota</taxon>
        <taxon>Fungi</taxon>
        <taxon>Dikarya</taxon>
        <taxon>Ascomycota</taxon>
        <taxon>Pezizomycotina</taxon>
        <taxon>Eurotiomycetes</taxon>
        <taxon>Eurotiomycetidae</taxon>
        <taxon>Onygenales</taxon>
        <taxon>Ajellomycetaceae</taxon>
        <taxon>Blastomyces</taxon>
    </lineage>
</organism>
<proteinExistence type="predicted"/>
<keyword evidence="3" id="KW-1185">Reference proteome</keyword>
<evidence type="ECO:0000256" key="1">
    <source>
        <dbReference type="SAM" id="MobiDB-lite"/>
    </source>
</evidence>
<name>A0A1J9Q814_9EURO</name>
<dbReference type="EMBL" id="LGTZ01000612">
    <property type="protein sequence ID" value="OJD24210.1"/>
    <property type="molecule type" value="Genomic_DNA"/>
</dbReference>
<comment type="caution">
    <text evidence="2">The sequence shown here is derived from an EMBL/GenBank/DDBJ whole genome shotgun (WGS) entry which is preliminary data.</text>
</comment>
<evidence type="ECO:0000313" key="3">
    <source>
        <dbReference type="Proteomes" id="UP000242791"/>
    </source>
</evidence>